<dbReference type="InterPro" id="IPR036582">
    <property type="entry name" value="Mao_N_sf"/>
</dbReference>
<dbReference type="Pfam" id="PF07833">
    <property type="entry name" value="Cu_amine_oxidN1"/>
    <property type="match status" value="1"/>
</dbReference>
<feature type="domain" description="Copper amine oxidase-like N-terminal" evidence="2">
    <location>
        <begin position="212"/>
        <end position="328"/>
    </location>
</feature>
<feature type="chain" id="PRO_5012567930" evidence="1">
    <location>
        <begin position="25"/>
        <end position="336"/>
    </location>
</feature>
<protein>
    <submittedName>
        <fullName evidence="3">Copper amine oxidase N-terminal domain-containing protein</fullName>
    </submittedName>
</protein>
<dbReference type="Proteomes" id="UP000183975">
    <property type="component" value="Unassembled WGS sequence"/>
</dbReference>
<dbReference type="RefSeq" id="WP_072851801.1">
    <property type="nucleotide sequence ID" value="NZ_FRAH01000041.1"/>
</dbReference>
<proteinExistence type="predicted"/>
<dbReference type="OrthoDB" id="9800955at2"/>
<keyword evidence="1" id="KW-0732">Signal</keyword>
<dbReference type="SUPFAM" id="SSF55383">
    <property type="entry name" value="Copper amine oxidase, domain N"/>
    <property type="match status" value="1"/>
</dbReference>
<accession>A0A1M6UQB0</accession>
<organism evidence="3 4">
    <name type="scientific">Anaerotignum lactatifermentans DSM 14214</name>
    <dbReference type="NCBI Taxonomy" id="1121323"/>
    <lineage>
        <taxon>Bacteria</taxon>
        <taxon>Bacillati</taxon>
        <taxon>Bacillota</taxon>
        <taxon>Clostridia</taxon>
        <taxon>Lachnospirales</taxon>
        <taxon>Anaerotignaceae</taxon>
        <taxon>Anaerotignum</taxon>
    </lineage>
</organism>
<feature type="signal peptide" evidence="1">
    <location>
        <begin position="1"/>
        <end position="24"/>
    </location>
</feature>
<dbReference type="AlphaFoldDB" id="A0A1M6UQB0"/>
<evidence type="ECO:0000259" key="2">
    <source>
        <dbReference type="Pfam" id="PF07833"/>
    </source>
</evidence>
<sequence>MKKIFLISSILSMSILLFPTTGSAAETPQASMPISAKSRTSILFPMSEPVTLAPITISETTPSSFTDYPEYTFAVSHEPFDYAAPEGTAHQDTFQNRLSFVVEGEQTLTADGVTLTYWTENDNLIVKIHKSDPDKLESFTLADLSLQQNPQKKAILQEHHLYVAFSDSVPDDRLEQEMQVLKEDFIVLEQFYPNAQIDSQQICLSLNTNTLTVNGIEKSVRVSPYVSENGYVMLPLRELATALPNLEVEWDKERNTACLYTADLWHDLLAEIPLGSQTASFHGQTLALREPATEKDGRTFLSLRDAANICGIRNNEITWDAETQTVRIDKDFITYT</sequence>
<dbReference type="InterPro" id="IPR012854">
    <property type="entry name" value="Cu_amine_oxidase-like_N"/>
</dbReference>
<evidence type="ECO:0000313" key="4">
    <source>
        <dbReference type="Proteomes" id="UP000183975"/>
    </source>
</evidence>
<gene>
    <name evidence="3" type="ORF">SAMN02745138_02216</name>
</gene>
<dbReference type="EMBL" id="FRAH01000041">
    <property type="protein sequence ID" value="SHK71353.1"/>
    <property type="molecule type" value="Genomic_DNA"/>
</dbReference>
<name>A0A1M6UQB0_9FIRM</name>
<reference evidence="3 4" key="1">
    <citation type="submission" date="2016-11" db="EMBL/GenBank/DDBJ databases">
        <authorList>
            <person name="Jaros S."/>
            <person name="Januszkiewicz K."/>
            <person name="Wedrychowicz H."/>
        </authorList>
    </citation>
    <scope>NUCLEOTIDE SEQUENCE [LARGE SCALE GENOMIC DNA]</scope>
    <source>
        <strain evidence="3 4">DSM 14214</strain>
    </source>
</reference>
<keyword evidence="4" id="KW-1185">Reference proteome</keyword>
<evidence type="ECO:0000256" key="1">
    <source>
        <dbReference type="SAM" id="SignalP"/>
    </source>
</evidence>
<dbReference type="Gene3D" id="3.30.457.10">
    <property type="entry name" value="Copper amine oxidase-like, N-terminal domain"/>
    <property type="match status" value="1"/>
</dbReference>
<evidence type="ECO:0000313" key="3">
    <source>
        <dbReference type="EMBL" id="SHK71353.1"/>
    </source>
</evidence>